<name>A0AAD5XNB3_9FUNG</name>
<dbReference type="GO" id="GO:0035673">
    <property type="term" value="F:oligopeptide transmembrane transporter activity"/>
    <property type="evidence" value="ECO:0007669"/>
    <property type="project" value="InterPro"/>
</dbReference>
<sequence>MPDAVIVHPQSPASKRTALHSIEDAAETGSMLTAAEIPNGGAADNLGVQDFINSIVDDHDDDPTMPSLTPRVWVIGTIFTFLFAFANTVLTFRTNTFNIPAVVAILLILPIGRFLARVVPAGRWNPGPFSIKEHVLCSVMIGSAFIPLGVFNFISQKYILKQADLSVISGVGFVLGTQMIGYGLAGHCRKFLVDPVSMFWPTALTQVALYKALNKVAMPGSILPTRTYSTGAFFWIALTGAAVYQFFPSFIAPLLSTLSILCVSTSPAVRLWGSGLPSKGMGFLTINLDWSLIARWTPLESPWWTKVNQFFGIYLVLYVVLPILYYKNAFGMDQSLADPMASPYGVLNTLSLFNKTGAPLRPQMLVSPTGNLLDPVYEANKPIYISTFYALTIALALFGYAATLSHTALWYGKSIKERLFSGIKEAREDNLHKKMMSAYPEVPTWWFLVILVVAIPLVIVTCAVGGFALSWWGVVVAIALAIVSMLPVGVLQALSGQQLPLQTISLFLSGIIFQGQTFAVLSFNTIAYMGMAQGLVLVQDLKIASYMKIPPRDMFIVQLYGKILSAVLMTLTAVLVMENWQTSLLTSPQWQYVAYRFFSSNAIIWGSVGTLRFFGSGTPYSGILWSLLAGAVAPVLPWLAWRKWKGTWALVNVPLMAMIAEYPGGWTTTVMPLVFSFLSQFWMKRYHHALWTKYNYVLAAALSAGTALTVLLIALTFGLRNVKMPAYVLNPTDGC</sequence>
<feature type="transmembrane region" description="Helical" evidence="9">
    <location>
        <begin position="559"/>
        <end position="577"/>
    </location>
</feature>
<feature type="transmembrane region" description="Helical" evidence="9">
    <location>
        <begin position="445"/>
        <end position="464"/>
    </location>
</feature>
<feature type="transmembrane region" description="Helical" evidence="9">
    <location>
        <begin position="597"/>
        <end position="615"/>
    </location>
</feature>
<keyword evidence="8 9" id="KW-0472">Membrane</keyword>
<feature type="transmembrane region" description="Helical" evidence="9">
    <location>
        <begin position="72"/>
        <end position="90"/>
    </location>
</feature>
<proteinExistence type="inferred from homology"/>
<feature type="transmembrane region" description="Helical" evidence="9">
    <location>
        <begin position="166"/>
        <end position="185"/>
    </location>
</feature>
<evidence type="ECO:0000256" key="2">
    <source>
        <dbReference type="ARBA" id="ARBA00008807"/>
    </source>
</evidence>
<feature type="transmembrane region" description="Helical" evidence="9">
    <location>
        <begin position="135"/>
        <end position="154"/>
    </location>
</feature>
<dbReference type="GO" id="GO:0016020">
    <property type="term" value="C:membrane"/>
    <property type="evidence" value="ECO:0007669"/>
    <property type="project" value="UniProtKB-SubCell"/>
</dbReference>
<comment type="caution">
    <text evidence="10">The sequence shown here is derived from an EMBL/GenBank/DDBJ whole genome shotgun (WGS) entry which is preliminary data.</text>
</comment>
<keyword evidence="3" id="KW-0813">Transport</keyword>
<feature type="transmembrane region" description="Helical" evidence="9">
    <location>
        <begin position="97"/>
        <end position="115"/>
    </location>
</feature>
<dbReference type="AlphaFoldDB" id="A0AAD5XNB3"/>
<feature type="transmembrane region" description="Helical" evidence="9">
    <location>
        <begin position="511"/>
        <end position="538"/>
    </location>
</feature>
<feature type="transmembrane region" description="Helical" evidence="9">
    <location>
        <begin position="694"/>
        <end position="719"/>
    </location>
</feature>
<evidence type="ECO:0000256" key="5">
    <source>
        <dbReference type="ARBA" id="ARBA00022856"/>
    </source>
</evidence>
<comment type="similarity">
    <text evidence="2">Belongs to the oligopeptide OPT transporter family.</text>
</comment>
<keyword evidence="5" id="KW-0571">Peptide transport</keyword>
<evidence type="ECO:0000256" key="4">
    <source>
        <dbReference type="ARBA" id="ARBA00022692"/>
    </source>
</evidence>
<organism evidence="10 11">
    <name type="scientific">Geranomyces variabilis</name>
    <dbReference type="NCBI Taxonomy" id="109894"/>
    <lineage>
        <taxon>Eukaryota</taxon>
        <taxon>Fungi</taxon>
        <taxon>Fungi incertae sedis</taxon>
        <taxon>Chytridiomycota</taxon>
        <taxon>Chytridiomycota incertae sedis</taxon>
        <taxon>Chytridiomycetes</taxon>
        <taxon>Spizellomycetales</taxon>
        <taxon>Powellomycetaceae</taxon>
        <taxon>Geranomyces</taxon>
    </lineage>
</organism>
<dbReference type="Pfam" id="PF03169">
    <property type="entry name" value="OPT"/>
    <property type="match status" value="1"/>
</dbReference>
<dbReference type="Proteomes" id="UP001212152">
    <property type="component" value="Unassembled WGS sequence"/>
</dbReference>
<evidence type="ECO:0000256" key="8">
    <source>
        <dbReference type="ARBA" id="ARBA00023136"/>
    </source>
</evidence>
<keyword evidence="7 9" id="KW-1133">Transmembrane helix</keyword>
<feature type="transmembrane region" description="Helical" evidence="9">
    <location>
        <begin position="225"/>
        <end position="244"/>
    </location>
</feature>
<evidence type="ECO:0000256" key="3">
    <source>
        <dbReference type="ARBA" id="ARBA00022448"/>
    </source>
</evidence>
<dbReference type="NCBIfam" id="TIGR00728">
    <property type="entry name" value="OPT_sfam"/>
    <property type="match status" value="1"/>
</dbReference>
<feature type="transmembrane region" description="Helical" evidence="9">
    <location>
        <begin position="471"/>
        <end position="491"/>
    </location>
</feature>
<comment type="subcellular location">
    <subcellularLocation>
        <location evidence="1">Membrane</location>
        <topology evidence="1">Multi-pass membrane protein</topology>
    </subcellularLocation>
</comment>
<evidence type="ECO:0000313" key="11">
    <source>
        <dbReference type="Proteomes" id="UP001212152"/>
    </source>
</evidence>
<evidence type="ECO:0008006" key="12">
    <source>
        <dbReference type="Google" id="ProtNLM"/>
    </source>
</evidence>
<dbReference type="EMBL" id="JADGJQ010000068">
    <property type="protein sequence ID" value="KAJ3173887.1"/>
    <property type="molecule type" value="Genomic_DNA"/>
</dbReference>
<evidence type="ECO:0000313" key="10">
    <source>
        <dbReference type="EMBL" id="KAJ3173887.1"/>
    </source>
</evidence>
<dbReference type="InterPro" id="IPR004813">
    <property type="entry name" value="OPT"/>
</dbReference>
<dbReference type="PANTHER" id="PTHR22601">
    <property type="entry name" value="ISP4 LIKE PROTEIN"/>
    <property type="match status" value="1"/>
</dbReference>
<keyword evidence="6" id="KW-0653">Protein transport</keyword>
<accession>A0AAD5XNB3</accession>
<keyword evidence="4 9" id="KW-0812">Transmembrane</keyword>
<feature type="transmembrane region" description="Helical" evidence="9">
    <location>
        <begin position="309"/>
        <end position="326"/>
    </location>
</feature>
<feature type="transmembrane region" description="Helical" evidence="9">
    <location>
        <begin position="622"/>
        <end position="641"/>
    </location>
</feature>
<keyword evidence="11" id="KW-1185">Reference proteome</keyword>
<evidence type="ECO:0000256" key="6">
    <source>
        <dbReference type="ARBA" id="ARBA00022927"/>
    </source>
</evidence>
<gene>
    <name evidence="10" type="ORF">HDU87_007297</name>
</gene>
<dbReference type="InterPro" id="IPR004648">
    <property type="entry name" value="Oligpept_transpt"/>
</dbReference>
<dbReference type="GO" id="GO:0015031">
    <property type="term" value="P:protein transport"/>
    <property type="evidence" value="ECO:0007669"/>
    <property type="project" value="UniProtKB-KW"/>
</dbReference>
<reference evidence="10" key="1">
    <citation type="submission" date="2020-05" db="EMBL/GenBank/DDBJ databases">
        <title>Phylogenomic resolution of chytrid fungi.</title>
        <authorList>
            <person name="Stajich J.E."/>
            <person name="Amses K."/>
            <person name="Simmons R."/>
            <person name="Seto K."/>
            <person name="Myers J."/>
            <person name="Bonds A."/>
            <person name="Quandt C.A."/>
            <person name="Barry K."/>
            <person name="Liu P."/>
            <person name="Grigoriev I."/>
            <person name="Longcore J.E."/>
            <person name="James T.Y."/>
        </authorList>
    </citation>
    <scope>NUCLEOTIDE SEQUENCE</scope>
    <source>
        <strain evidence="10">JEL0379</strain>
    </source>
</reference>
<protein>
    <recommendedName>
        <fullName evidence="12">Oligopeptide transporter</fullName>
    </recommendedName>
</protein>
<evidence type="ECO:0000256" key="7">
    <source>
        <dbReference type="ARBA" id="ARBA00022989"/>
    </source>
</evidence>
<feature type="transmembrane region" description="Helical" evidence="9">
    <location>
        <begin position="664"/>
        <end position="682"/>
    </location>
</feature>
<feature type="transmembrane region" description="Helical" evidence="9">
    <location>
        <begin position="388"/>
        <end position="411"/>
    </location>
</feature>
<evidence type="ECO:0000256" key="1">
    <source>
        <dbReference type="ARBA" id="ARBA00004141"/>
    </source>
</evidence>
<feature type="transmembrane region" description="Helical" evidence="9">
    <location>
        <begin position="250"/>
        <end position="269"/>
    </location>
</feature>
<evidence type="ECO:0000256" key="9">
    <source>
        <dbReference type="SAM" id="Phobius"/>
    </source>
</evidence>